<comment type="similarity">
    <text evidence="2">Belongs to the flavin monoamine oxidase family.</text>
</comment>
<evidence type="ECO:0000256" key="4">
    <source>
        <dbReference type="PIRSR" id="PIRSR601613-1"/>
    </source>
</evidence>
<keyword evidence="3" id="KW-0560">Oxidoreductase</keyword>
<dbReference type="OrthoDB" id="337830at2"/>
<dbReference type="EMBL" id="SJZJ01000003">
    <property type="protein sequence ID" value="TCJ30567.1"/>
    <property type="molecule type" value="Genomic_DNA"/>
</dbReference>
<dbReference type="Gene3D" id="3.50.50.60">
    <property type="entry name" value="FAD/NAD(P)-binding domain"/>
    <property type="match status" value="1"/>
</dbReference>
<comment type="caution">
    <text evidence="6">The sequence shown here is derived from an EMBL/GenBank/DDBJ whole genome shotgun (WGS) entry which is preliminary data.</text>
</comment>
<dbReference type="InterPro" id="IPR050703">
    <property type="entry name" value="Flavin_MAO"/>
</dbReference>
<feature type="binding site" evidence="4">
    <location>
        <position position="338"/>
    </location>
    <ligand>
        <name>substrate</name>
    </ligand>
</feature>
<feature type="binding site" evidence="4">
    <location>
        <position position="233"/>
    </location>
    <ligand>
        <name>FAD</name>
        <dbReference type="ChEBI" id="CHEBI:57692"/>
    </ligand>
</feature>
<gene>
    <name evidence="6" type="ORF">EPD65_03095</name>
</gene>
<dbReference type="SUPFAM" id="SSF51905">
    <property type="entry name" value="FAD/NAD(P)-binding domain"/>
    <property type="match status" value="1"/>
</dbReference>
<feature type="binding site" evidence="4">
    <location>
        <position position="14"/>
    </location>
    <ligand>
        <name>FAD</name>
        <dbReference type="ChEBI" id="CHEBI:57692"/>
    </ligand>
</feature>
<dbReference type="InterPro" id="IPR036188">
    <property type="entry name" value="FAD/NAD-bd_sf"/>
</dbReference>
<dbReference type="InterPro" id="IPR001613">
    <property type="entry name" value="Flavin_amine_oxidase"/>
</dbReference>
<dbReference type="InterPro" id="IPR002937">
    <property type="entry name" value="Amino_oxidase"/>
</dbReference>
<proteinExistence type="inferred from homology"/>
<dbReference type="PRINTS" id="PR00757">
    <property type="entry name" value="AMINEOXDASEF"/>
</dbReference>
<dbReference type="GO" id="GO:0016491">
    <property type="term" value="F:oxidoreductase activity"/>
    <property type="evidence" value="ECO:0007669"/>
    <property type="project" value="UniProtKB-KW"/>
</dbReference>
<comment type="cofactor">
    <cofactor evidence="1">
        <name>FAD</name>
        <dbReference type="ChEBI" id="CHEBI:57692"/>
    </cofactor>
</comment>
<evidence type="ECO:0000256" key="3">
    <source>
        <dbReference type="ARBA" id="ARBA00023002"/>
    </source>
</evidence>
<reference evidence="6 7" key="1">
    <citation type="submission" date="2019-03" db="EMBL/GenBank/DDBJ databases">
        <authorList>
            <person name="Kim M.K.M."/>
        </authorList>
    </citation>
    <scope>NUCLEOTIDE SEQUENCE [LARGE SCALE GENOMIC DNA]</scope>
    <source>
        <strain evidence="6 7">18JY15-6</strain>
    </source>
</reference>
<protein>
    <submittedName>
        <fullName evidence="6">FAD-dependent oxidoreductase</fullName>
    </submittedName>
</protein>
<dbReference type="SUPFAM" id="SSF54373">
    <property type="entry name" value="FAD-linked reductases, C-terminal domain"/>
    <property type="match status" value="1"/>
</dbReference>
<evidence type="ECO:0000256" key="1">
    <source>
        <dbReference type="ARBA" id="ARBA00001974"/>
    </source>
</evidence>
<dbReference type="RefSeq" id="WP_131581692.1">
    <property type="nucleotide sequence ID" value="NZ_SJZJ01000003.1"/>
</dbReference>
<evidence type="ECO:0000256" key="2">
    <source>
        <dbReference type="ARBA" id="ARBA00005995"/>
    </source>
</evidence>
<keyword evidence="7" id="KW-1185">Reference proteome</keyword>
<dbReference type="PANTHER" id="PTHR43563:SF1">
    <property type="entry name" value="AMINE OXIDASE [FLAVIN-CONTAINING] B"/>
    <property type="match status" value="1"/>
</dbReference>
<dbReference type="Pfam" id="PF01593">
    <property type="entry name" value="Amino_oxidase"/>
    <property type="match status" value="1"/>
</dbReference>
<accession>A0A4R1CIG0</accession>
<evidence type="ECO:0000259" key="5">
    <source>
        <dbReference type="Pfam" id="PF01593"/>
    </source>
</evidence>
<sequence>MKTYDTVVVGAGVTGLTAAWRLVEGGQDVLVLEARDRVGGRLRTEDHNGSDFEIGGQWVSPDQEALIALVAELGLSTYSRYREGESLYVDRARIARRFTGEELPVDEQTGKEIDRLIGVIDDLAAQMDPDRPWEHPQAASLDSVSFAQWLDAQTTDQEARDNIALYLGPAMLTKPTHSFSALTAVLMSASAGSFTHLVDADFILDKRVVGGLASVPAALAARLGDRVRLSADVTHVAWTADGAVVTVDGEQIGARNVVLALPPTHVRRIRITPELPAEHRHAREHQSFGLVIKVQAEYDTPFWREAGLSGTGFGPWELVHEVYDNTLHGKATGTLVGFVSDLNADALGRVSADERRAAILASFAAYFGDAALTPRTYVESDWQHQELTGGAYATSFDVGSLTRWGAKLHEPVGPIRFGSSDIAGLGFQHVDGAVRMGTRLAQNILDQQILAS</sequence>
<dbReference type="AlphaFoldDB" id="A0A4R1CIG0"/>
<evidence type="ECO:0000313" key="7">
    <source>
        <dbReference type="Proteomes" id="UP000295453"/>
    </source>
</evidence>
<dbReference type="Proteomes" id="UP000295453">
    <property type="component" value="Unassembled WGS sequence"/>
</dbReference>
<evidence type="ECO:0000313" key="6">
    <source>
        <dbReference type="EMBL" id="TCJ30567.1"/>
    </source>
</evidence>
<organism evidence="6 7">
    <name type="scientific">Nocardioides jejuensis</name>
    <dbReference type="NCBI Taxonomy" id="2502782"/>
    <lineage>
        <taxon>Bacteria</taxon>
        <taxon>Bacillati</taxon>
        <taxon>Actinomycetota</taxon>
        <taxon>Actinomycetes</taxon>
        <taxon>Propionibacteriales</taxon>
        <taxon>Nocardioidaceae</taxon>
        <taxon>Nocardioides</taxon>
    </lineage>
</organism>
<dbReference type="PANTHER" id="PTHR43563">
    <property type="entry name" value="AMINE OXIDASE"/>
    <property type="match status" value="1"/>
</dbReference>
<feature type="binding site" evidence="4">
    <location>
        <begin position="33"/>
        <end position="34"/>
    </location>
    <ligand>
        <name>FAD</name>
        <dbReference type="ChEBI" id="CHEBI:57692"/>
    </ligand>
</feature>
<feature type="domain" description="Amine oxidase" evidence="5">
    <location>
        <begin position="14"/>
        <end position="445"/>
    </location>
</feature>
<name>A0A4R1CIG0_9ACTN</name>